<evidence type="ECO:0000259" key="1">
    <source>
        <dbReference type="Pfam" id="PF25583"/>
    </source>
</evidence>
<reference evidence="2" key="1">
    <citation type="submission" date="2019-10" db="EMBL/GenBank/DDBJ databases">
        <title>Lactobacillus agilis SY111 Whole Genome Sequencing Project.</title>
        <authorList>
            <person name="Suzuki S."/>
            <person name="Endo A."/>
            <person name="Maeno S."/>
            <person name="Shiwa Y."/>
            <person name="Matsutani M."/>
            <person name="Kajikawa A."/>
        </authorList>
    </citation>
    <scope>NUCLEOTIDE SEQUENCE</scope>
    <source>
        <strain evidence="2">SY111</strain>
    </source>
</reference>
<proteinExistence type="predicted"/>
<feature type="domain" description="WCX" evidence="1">
    <location>
        <begin position="373"/>
        <end position="407"/>
    </location>
</feature>
<dbReference type="Proteomes" id="UP000494178">
    <property type="component" value="Unassembled WGS sequence"/>
</dbReference>
<organism evidence="2">
    <name type="scientific">Ligilactobacillus agilis</name>
    <dbReference type="NCBI Taxonomy" id="1601"/>
    <lineage>
        <taxon>Bacteria</taxon>
        <taxon>Bacillati</taxon>
        <taxon>Bacillota</taxon>
        <taxon>Bacilli</taxon>
        <taxon>Lactobacillales</taxon>
        <taxon>Lactobacillaceae</taxon>
        <taxon>Ligilactobacillus</taxon>
    </lineage>
</organism>
<accession>A0A6F9XTN4</accession>
<dbReference type="EMBL" id="BLAN01000085">
    <property type="protein sequence ID" value="GET08651.1"/>
    <property type="molecule type" value="Genomic_DNA"/>
</dbReference>
<evidence type="ECO:0000313" key="2">
    <source>
        <dbReference type="EMBL" id="GET08651.1"/>
    </source>
</evidence>
<gene>
    <name evidence="2" type="ORF">SY111_12750</name>
</gene>
<dbReference type="Pfam" id="PF25583">
    <property type="entry name" value="WCX"/>
    <property type="match status" value="1"/>
</dbReference>
<dbReference type="RefSeq" id="WP_172586086.1">
    <property type="nucleotide sequence ID" value="NZ_BLAN01000085.1"/>
</dbReference>
<protein>
    <submittedName>
        <fullName evidence="2">Transcriptional regulator</fullName>
    </submittedName>
</protein>
<dbReference type="AlphaFoldDB" id="A0A6F9XTN4"/>
<name>A0A6F9XTN4_9LACO</name>
<comment type="caution">
    <text evidence="2">The sequence shown here is derived from an EMBL/GenBank/DDBJ whole genome shotgun (WGS) entry which is preliminary data.</text>
</comment>
<dbReference type="InterPro" id="IPR057727">
    <property type="entry name" value="WCX_dom"/>
</dbReference>
<sequence length="417" mass="48992">MQNKERFFLNVRELFQTGRLPLSSIKELIEVKKDSNVNIEERKRKEEQARMRSIQREIKDIKIFLYSNFPDLELEKCGSKDNTYYKLVYTGTSTKEKFKFLSNNQLFVLLDILISSRVLPHTEMKRLIDTIKNLVNLNNMDSIGNSESARTTSTSKLVTSIFGYKEKQYRNLHQSSNTPISPKTDHTHFQDILTTLYNSSYSQEYITEPPVLKVGYHSNKAKENNIEQYYLAPIAIHFDHYYLYLHALILDRNEKGEFKAHYRQHDNYSEEDFRYLRVDRFEKIENTGYRLSSNFGNKKKELMSAVPPINMFTNQQAEIKFLCHRRIVPYVYDQFRRAKTSECTTYDGKSSQEVIKKLVGSKSDDYVIMQIHDDIAGAKLWLLSQGKNVTVLKPKSLRTEIKEILQQSLAIYDNELD</sequence>